<dbReference type="Proteomes" id="UP000488299">
    <property type="component" value="Unassembled WGS sequence"/>
</dbReference>
<reference evidence="1 2" key="1">
    <citation type="submission" date="2019-10" db="EMBL/GenBank/DDBJ databases">
        <title>Rudanella paleaurantiibacter sp. nov., isolated from sludge.</title>
        <authorList>
            <person name="Xu S.Q."/>
        </authorList>
    </citation>
    <scope>NUCLEOTIDE SEQUENCE [LARGE SCALE GENOMIC DNA]</scope>
    <source>
        <strain evidence="1 2">HX-22-17</strain>
    </source>
</reference>
<keyword evidence="2" id="KW-1185">Reference proteome</keyword>
<proteinExistence type="predicted"/>
<accession>A0A7J5U060</accession>
<protein>
    <submittedName>
        <fullName evidence="1">Uncharacterized protein</fullName>
    </submittedName>
</protein>
<name>A0A7J5U060_9BACT</name>
<comment type="caution">
    <text evidence="1">The sequence shown here is derived from an EMBL/GenBank/DDBJ whole genome shotgun (WGS) entry which is preliminary data.</text>
</comment>
<evidence type="ECO:0000313" key="2">
    <source>
        <dbReference type="Proteomes" id="UP000488299"/>
    </source>
</evidence>
<dbReference type="AlphaFoldDB" id="A0A7J5U060"/>
<gene>
    <name evidence="1" type="ORF">F5984_12140</name>
</gene>
<evidence type="ECO:0000313" key="1">
    <source>
        <dbReference type="EMBL" id="KAB7730885.1"/>
    </source>
</evidence>
<organism evidence="1 2">
    <name type="scientific">Rudanella paleaurantiibacter</name>
    <dbReference type="NCBI Taxonomy" id="2614655"/>
    <lineage>
        <taxon>Bacteria</taxon>
        <taxon>Pseudomonadati</taxon>
        <taxon>Bacteroidota</taxon>
        <taxon>Cytophagia</taxon>
        <taxon>Cytophagales</taxon>
        <taxon>Cytophagaceae</taxon>
        <taxon>Rudanella</taxon>
    </lineage>
</organism>
<dbReference type="RefSeq" id="WP_152124544.1">
    <property type="nucleotide sequence ID" value="NZ_WELI01000004.1"/>
</dbReference>
<sequence length="75" mass="8693">MEVRIQLPFEELVAIVRQLSPAEKIRLQQELTTEVKPTPSELTELLLNGPVFSKEQISAMEENRKSMNQWRTKPS</sequence>
<dbReference type="EMBL" id="WELI01000004">
    <property type="protein sequence ID" value="KAB7730885.1"/>
    <property type="molecule type" value="Genomic_DNA"/>
</dbReference>